<evidence type="ECO:0000313" key="3">
    <source>
        <dbReference type="Proteomes" id="UP000254869"/>
    </source>
</evidence>
<evidence type="ECO:0000259" key="1">
    <source>
        <dbReference type="Pfam" id="PF16170"/>
    </source>
</evidence>
<dbReference type="Gene3D" id="3.50.50.60">
    <property type="entry name" value="FAD/NAD(P)-binding domain"/>
    <property type="match status" value="1"/>
</dbReference>
<accession>A0A370I8S0</accession>
<organism evidence="2 3">
    <name type="scientific">Nocardia pseudobrasiliensis</name>
    <dbReference type="NCBI Taxonomy" id="45979"/>
    <lineage>
        <taxon>Bacteria</taxon>
        <taxon>Bacillati</taxon>
        <taxon>Actinomycetota</taxon>
        <taxon>Actinomycetes</taxon>
        <taxon>Mycobacteriales</taxon>
        <taxon>Nocardiaceae</taxon>
        <taxon>Nocardia</taxon>
    </lineage>
</organism>
<protein>
    <submittedName>
        <fullName evidence="2">Uncharacterized protein DUF4873</fullName>
    </submittedName>
</protein>
<keyword evidence="3" id="KW-1185">Reference proteome</keyword>
<reference evidence="2 3" key="1">
    <citation type="submission" date="2018-07" db="EMBL/GenBank/DDBJ databases">
        <title>Genomic Encyclopedia of Type Strains, Phase IV (KMG-IV): sequencing the most valuable type-strain genomes for metagenomic binning, comparative biology and taxonomic classification.</title>
        <authorList>
            <person name="Goeker M."/>
        </authorList>
    </citation>
    <scope>NUCLEOTIDE SEQUENCE [LARGE SCALE GENOMIC DNA]</scope>
    <source>
        <strain evidence="2 3">DSM 44290</strain>
    </source>
</reference>
<sequence>MRIRRRARGAEVDVLVVGAGADELRVTRELCRDGGEVVVLGPDDPVTAAEFDAGTDRWVVRTARGEHRPRVVVLTPPDEFDDWRLKGIGGRTIQQARGSAAQFGIALHGFPNLFFLTPPPVSDVVMPLTPIEARASYIRRGVDLLRRTSSTRIEARAATQHEFDRRLRVDPGYRPSLRRPARRHFDLTVAADREPADEYSGPALLDAPGAELMVTVALNGHPDPIDGHYHWYGRIAAAEGDDLPDPGRGQVFLTLPGGHPTAGRLQERDPWGHLRIVGVGAPPYPLEPAAPH</sequence>
<dbReference type="InterPro" id="IPR032371">
    <property type="entry name" value="DUF4873"/>
</dbReference>
<dbReference type="STRING" id="1210086.GCA_001613105_04705"/>
<proteinExistence type="predicted"/>
<gene>
    <name evidence="2" type="ORF">DFR76_103197</name>
</gene>
<dbReference type="InterPro" id="IPR036188">
    <property type="entry name" value="FAD/NAD-bd_sf"/>
</dbReference>
<dbReference type="Pfam" id="PF16170">
    <property type="entry name" value="DUF4873"/>
    <property type="match status" value="1"/>
</dbReference>
<dbReference type="RefSeq" id="WP_082876148.1">
    <property type="nucleotide sequence ID" value="NZ_QQBC01000003.1"/>
</dbReference>
<dbReference type="EMBL" id="QQBC01000003">
    <property type="protein sequence ID" value="RDI67126.1"/>
    <property type="molecule type" value="Genomic_DNA"/>
</dbReference>
<feature type="domain" description="DUF4873" evidence="1">
    <location>
        <begin position="197"/>
        <end position="285"/>
    </location>
</feature>
<name>A0A370I8S0_9NOCA</name>
<comment type="caution">
    <text evidence="2">The sequence shown here is derived from an EMBL/GenBank/DDBJ whole genome shotgun (WGS) entry which is preliminary data.</text>
</comment>
<evidence type="ECO:0000313" key="2">
    <source>
        <dbReference type="EMBL" id="RDI67126.1"/>
    </source>
</evidence>
<dbReference type="AlphaFoldDB" id="A0A370I8S0"/>
<dbReference type="Proteomes" id="UP000254869">
    <property type="component" value="Unassembled WGS sequence"/>
</dbReference>